<accession>A0A2K9NQG6</accession>
<organism evidence="1 2">
    <name type="scientific">Bacteriovorax stolpii</name>
    <name type="common">Bdellovibrio stolpii</name>
    <dbReference type="NCBI Taxonomy" id="960"/>
    <lineage>
        <taxon>Bacteria</taxon>
        <taxon>Pseudomonadati</taxon>
        <taxon>Bdellovibrionota</taxon>
        <taxon>Bacteriovoracia</taxon>
        <taxon>Bacteriovoracales</taxon>
        <taxon>Bacteriovoracaceae</taxon>
        <taxon>Bacteriovorax</taxon>
    </lineage>
</organism>
<protein>
    <submittedName>
        <fullName evidence="1">Uncharacterized protein</fullName>
    </submittedName>
</protein>
<reference evidence="1 2" key="1">
    <citation type="submission" date="2018-01" db="EMBL/GenBank/DDBJ databases">
        <title>Complete genome sequence of Bacteriovorax stolpii DSM12778.</title>
        <authorList>
            <person name="Tang B."/>
            <person name="Chang J."/>
        </authorList>
    </citation>
    <scope>NUCLEOTIDE SEQUENCE [LARGE SCALE GENOMIC DNA]</scope>
    <source>
        <strain evidence="1 2">DSM 12778</strain>
    </source>
</reference>
<evidence type="ECO:0000313" key="2">
    <source>
        <dbReference type="Proteomes" id="UP000235584"/>
    </source>
</evidence>
<sequence length="61" mass="7126">MKQEALSTFDMPWLPITGLIIFVVCFSAYTYWTYKKDNKGMYDQASMIPLEDGVTEMRRGH</sequence>
<proteinExistence type="predicted"/>
<gene>
    <name evidence="1" type="ORF">C0V70_06420</name>
</gene>
<name>A0A2K9NQG6_BACTC</name>
<dbReference type="RefSeq" id="WP_102243044.1">
    <property type="nucleotide sequence ID" value="NZ_CP025704.1"/>
</dbReference>
<dbReference type="EMBL" id="CP025704">
    <property type="protein sequence ID" value="AUN97751.1"/>
    <property type="molecule type" value="Genomic_DNA"/>
</dbReference>
<dbReference type="InterPro" id="IPR008621">
    <property type="entry name" value="Cbb3-typ_cyt_oxidase_comp"/>
</dbReference>
<dbReference type="AlphaFoldDB" id="A0A2K9NQG6"/>
<dbReference type="Proteomes" id="UP000235584">
    <property type="component" value="Chromosome"/>
</dbReference>
<keyword evidence="2" id="KW-1185">Reference proteome</keyword>
<dbReference type="KEGG" id="bsto:C0V70_06420"/>
<dbReference type="Pfam" id="PF05545">
    <property type="entry name" value="FixQ"/>
    <property type="match status" value="1"/>
</dbReference>
<evidence type="ECO:0000313" key="1">
    <source>
        <dbReference type="EMBL" id="AUN97751.1"/>
    </source>
</evidence>